<reference evidence="3" key="1">
    <citation type="journal article" date="2010" name="Nat. Biotechnol.">
        <title>Draft genome sequence of the oilseed species Ricinus communis.</title>
        <authorList>
            <person name="Chan A.P."/>
            <person name="Crabtree J."/>
            <person name="Zhao Q."/>
            <person name="Lorenzi H."/>
            <person name="Orvis J."/>
            <person name="Puiu D."/>
            <person name="Melake-Berhan A."/>
            <person name="Jones K.M."/>
            <person name="Redman J."/>
            <person name="Chen G."/>
            <person name="Cahoon E.B."/>
            <person name="Gedil M."/>
            <person name="Stanke M."/>
            <person name="Haas B.J."/>
            <person name="Wortman J.R."/>
            <person name="Fraser-Liggett C.M."/>
            <person name="Ravel J."/>
            <person name="Rabinowicz P.D."/>
        </authorList>
    </citation>
    <scope>NUCLEOTIDE SEQUENCE [LARGE SCALE GENOMIC DNA]</scope>
    <source>
        <strain evidence="3">cv. Hale</strain>
    </source>
</reference>
<evidence type="ECO:0000313" key="3">
    <source>
        <dbReference type="Proteomes" id="UP000008311"/>
    </source>
</evidence>
<name>B9R7P2_RICCO</name>
<dbReference type="AlphaFoldDB" id="B9R7P2"/>
<dbReference type="Proteomes" id="UP000008311">
    <property type="component" value="Unassembled WGS sequence"/>
</dbReference>
<feature type="compositionally biased region" description="Polar residues" evidence="1">
    <location>
        <begin position="61"/>
        <end position="70"/>
    </location>
</feature>
<keyword evidence="3" id="KW-1185">Reference proteome</keyword>
<dbReference type="EMBL" id="EQ973772">
    <property type="protein sequence ID" value="EEF52522.1"/>
    <property type="molecule type" value="Genomic_DNA"/>
</dbReference>
<sequence>MIQDLGSEFHMPLVTYMSNSCGGINKLEAKRKQCSHHLRMYWCNSLEVLVWCNEKLTTYNTSSFTQSRPGQQPIPGMDTDSM</sequence>
<feature type="region of interest" description="Disordered" evidence="1">
    <location>
        <begin position="61"/>
        <end position="82"/>
    </location>
</feature>
<gene>
    <name evidence="2" type="ORF">RCOM_1593440</name>
</gene>
<evidence type="ECO:0000256" key="1">
    <source>
        <dbReference type="SAM" id="MobiDB-lite"/>
    </source>
</evidence>
<protein>
    <submittedName>
        <fullName evidence="2">Uncharacterized protein</fullName>
    </submittedName>
</protein>
<dbReference type="InParanoid" id="B9R7P2"/>
<organism evidence="2 3">
    <name type="scientific">Ricinus communis</name>
    <name type="common">Castor bean</name>
    <dbReference type="NCBI Taxonomy" id="3988"/>
    <lineage>
        <taxon>Eukaryota</taxon>
        <taxon>Viridiplantae</taxon>
        <taxon>Streptophyta</taxon>
        <taxon>Embryophyta</taxon>
        <taxon>Tracheophyta</taxon>
        <taxon>Spermatophyta</taxon>
        <taxon>Magnoliopsida</taxon>
        <taxon>eudicotyledons</taxon>
        <taxon>Gunneridae</taxon>
        <taxon>Pentapetalae</taxon>
        <taxon>rosids</taxon>
        <taxon>fabids</taxon>
        <taxon>Malpighiales</taxon>
        <taxon>Euphorbiaceae</taxon>
        <taxon>Acalyphoideae</taxon>
        <taxon>Acalypheae</taxon>
        <taxon>Ricinus</taxon>
    </lineage>
</organism>
<evidence type="ECO:0000313" key="2">
    <source>
        <dbReference type="EMBL" id="EEF52522.1"/>
    </source>
</evidence>
<proteinExistence type="predicted"/>
<accession>B9R7P2</accession>